<dbReference type="PROSITE" id="PS51737">
    <property type="entry name" value="RECOMBINASE_DNA_BIND"/>
    <property type="match status" value="2"/>
</dbReference>
<dbReference type="GO" id="GO:0000150">
    <property type="term" value="F:DNA strand exchange activity"/>
    <property type="evidence" value="ECO:0007669"/>
    <property type="project" value="InterPro"/>
</dbReference>
<dbReference type="InterPro" id="IPR050639">
    <property type="entry name" value="SSR_resolvase"/>
</dbReference>
<feature type="domain" description="Resolvase/invertase-type recombinase catalytic" evidence="2">
    <location>
        <begin position="33"/>
        <end position="181"/>
    </location>
</feature>
<dbReference type="InterPro" id="IPR038109">
    <property type="entry name" value="DNA_bind_recomb_sf"/>
</dbReference>
<dbReference type="PANTHER" id="PTHR30461">
    <property type="entry name" value="DNA-INVERTASE FROM LAMBDOID PROPHAGE"/>
    <property type="match status" value="1"/>
</dbReference>
<accession>A0A7G9W3Q7</accession>
<name>A0A7G9W3Q7_ALKCA</name>
<dbReference type="Proteomes" id="UP000516160">
    <property type="component" value="Chromosome"/>
</dbReference>
<dbReference type="InterPro" id="IPR006119">
    <property type="entry name" value="Resolv_N"/>
</dbReference>
<gene>
    <name evidence="4" type="ORF">HYG86_00255</name>
</gene>
<evidence type="ECO:0000259" key="2">
    <source>
        <dbReference type="PROSITE" id="PS51736"/>
    </source>
</evidence>
<dbReference type="PANTHER" id="PTHR30461:SF23">
    <property type="entry name" value="DNA RECOMBINASE-RELATED"/>
    <property type="match status" value="1"/>
</dbReference>
<evidence type="ECO:0000256" key="1">
    <source>
        <dbReference type="SAM" id="Coils"/>
    </source>
</evidence>
<dbReference type="RefSeq" id="WP_213166993.1">
    <property type="nucleotide sequence ID" value="NZ_CP058559.1"/>
</dbReference>
<dbReference type="GO" id="GO:0003677">
    <property type="term" value="F:DNA binding"/>
    <property type="evidence" value="ECO:0007669"/>
    <property type="project" value="InterPro"/>
</dbReference>
<protein>
    <submittedName>
        <fullName evidence="4">Recombinase family protein</fullName>
    </submittedName>
</protein>
<dbReference type="CDD" id="cd00338">
    <property type="entry name" value="Ser_Recombinase"/>
    <property type="match status" value="2"/>
</dbReference>
<keyword evidence="5" id="KW-1185">Reference proteome</keyword>
<dbReference type="AlphaFoldDB" id="A0A7G9W3Q7"/>
<dbReference type="SMART" id="SM00857">
    <property type="entry name" value="Resolvase"/>
    <property type="match status" value="2"/>
</dbReference>
<organism evidence="4 5">
    <name type="scientific">Alkalicella caledoniensis</name>
    <dbReference type="NCBI Taxonomy" id="2731377"/>
    <lineage>
        <taxon>Bacteria</taxon>
        <taxon>Bacillati</taxon>
        <taxon>Bacillota</taxon>
        <taxon>Clostridia</taxon>
        <taxon>Eubacteriales</taxon>
        <taxon>Proteinivoracaceae</taxon>
        <taxon>Alkalicella</taxon>
    </lineage>
</organism>
<evidence type="ECO:0000313" key="4">
    <source>
        <dbReference type="EMBL" id="QNO13319.1"/>
    </source>
</evidence>
<proteinExistence type="predicted"/>
<dbReference type="Pfam" id="PF00239">
    <property type="entry name" value="Resolvase"/>
    <property type="match status" value="2"/>
</dbReference>
<dbReference type="EMBL" id="CP058559">
    <property type="protein sequence ID" value="QNO13319.1"/>
    <property type="molecule type" value="Genomic_DNA"/>
</dbReference>
<dbReference type="Pfam" id="PF13408">
    <property type="entry name" value="Zn_ribbon_recom"/>
    <property type="match status" value="1"/>
</dbReference>
<dbReference type="PROSITE" id="PS51736">
    <property type="entry name" value="RECOMBINASES_3"/>
    <property type="match status" value="2"/>
</dbReference>
<dbReference type="InterPro" id="IPR025827">
    <property type="entry name" value="Zn_ribbon_recom_dom"/>
</dbReference>
<feature type="domain" description="Recombinase" evidence="3">
    <location>
        <begin position="188"/>
        <end position="314"/>
    </location>
</feature>
<reference evidence="4 5" key="1">
    <citation type="submission" date="2020-07" db="EMBL/GenBank/DDBJ databases">
        <title>Alkalicella. sp. LB2 genome.</title>
        <authorList>
            <person name="Postec A."/>
            <person name="Quemeneur M."/>
        </authorList>
    </citation>
    <scope>NUCLEOTIDE SEQUENCE [LARGE SCALE GENOMIC DNA]</scope>
    <source>
        <strain evidence="4 5">LB2</strain>
    </source>
</reference>
<dbReference type="InterPro" id="IPR036162">
    <property type="entry name" value="Resolvase-like_N_sf"/>
</dbReference>
<dbReference type="InterPro" id="IPR011109">
    <property type="entry name" value="DNA_bind_recombinase_dom"/>
</dbReference>
<sequence>MKDNDKRLWVQTLWNPINERHQSPFESNEAGIKVAAYCRVSLKEQEQLRSLENQVHHYTHYIKSKPNWRFVGIYYDNGVSGASVSRRRGFQRLIRHAEEGKIDLILTKNISRFSRNSKELIDLVNRLKELEVGIYFEKEKIDTSTDYNKFLLSTYAALAQEEIESISNSTMWGYEKKFLKGSPKFGRLLGYKVVGEGDDQTLEIIDEEAEVVKMIFNLYLEGLSFTDIGRNLSGKKIKTIKGKDIWSSQLVKAVLKNVTYTGNKLAREITRDLFTNKVQYGQRDLVFIENSHEAIISTDLFNLVQKKIEGSTQKRGPVKPKAYNSLSGRLECGRCGYKFSCEYKRELQNYRCAPRVMKICDSITYKKHMLREMMLRAMQTKYDLTCDAVVTELLKELQVINQNDHFEFHRLKYITEIEIVKRKLALSEIPDTSIDIDRMEKEYRDFENKVAKIEDDRGLRVNAITWLKENKSLELFLSNVTIEIMRAWISELIIYTPEDYTVRWIDGTQTEMGDAEKLKAIYKEKQAKLDKVEPKNDMTFEPAKKIEGSKSEELYFFERDNGPNKDKADVKKSKGKEDVDLSLNAYSDIIKIEPGQKDYVMKSLNKSLNANLLLRDRKDLLPRVDKPKLKTAAYCRISTDSEEQMVSLKTQVAYYTYLILKDPQYEYAGIYADEGISGKSLRNRNEFLKLMDECKAGNVDLILTKSISRFSRNSLDCLEKIRMLKNLPNPVYVYFEKECIHTKDEKSDLMISIFGSIAQEESINTGEAMSWGKRRYAERGIVNPSITPYGYRAGKNGEWEIVEEEAEVIRGMYQDILDGKSYNQIAKDLNFKGVKTSTGNGQWWLQTVKFMVMSEVYRGNYLYQKTYTKDTLSDKKAPNRGELPQYLIENRHEAIVSSDDWERVQEILEKRAEKFVNRNKMKYPKDGRKNKSFEGLLNCSECGSPIGHRRVIEGSIEKHSWICNRAHKGFLVDKCDTHQLNQKYLELHFMKTLQHIKNHGSAFQSKVMKYINSLKLSKEEQRDKDDIKMQIENLNQTLYKVVDQELNKKGQDSKKVDELTEKIVALQSKLKEYTDREVKVDELGQELAWFIKEIEKVDEGRINSMEGIDPEKFMYFEASIFDRVIKEAWIYKDGGIVYQLHLGIEWTIDYRYEEFQKLLDTRREKIRKAKKLDFLNGPDVKAMLEYCKEPKQYKELHAFMNERKQISYSYFRKSVIKPLMKMKRLKYTIPEDPGNRHQRYISI</sequence>
<evidence type="ECO:0000313" key="5">
    <source>
        <dbReference type="Proteomes" id="UP000516160"/>
    </source>
</evidence>
<feature type="domain" description="Recombinase" evidence="3">
    <location>
        <begin position="788"/>
        <end position="914"/>
    </location>
</feature>
<dbReference type="KEGG" id="acae:HYG86_00255"/>
<dbReference type="Pfam" id="PF07508">
    <property type="entry name" value="Recombinase"/>
    <property type="match status" value="2"/>
</dbReference>
<evidence type="ECO:0000259" key="3">
    <source>
        <dbReference type="PROSITE" id="PS51737"/>
    </source>
</evidence>
<keyword evidence="1" id="KW-0175">Coiled coil</keyword>
<dbReference type="SUPFAM" id="SSF53041">
    <property type="entry name" value="Resolvase-like"/>
    <property type="match status" value="2"/>
</dbReference>
<feature type="domain" description="Resolvase/invertase-type recombinase catalytic" evidence="2">
    <location>
        <begin position="630"/>
        <end position="780"/>
    </location>
</feature>
<dbReference type="Gene3D" id="3.90.1750.20">
    <property type="entry name" value="Putative Large Serine Recombinase, Chain B, Domain 2"/>
    <property type="match status" value="2"/>
</dbReference>
<feature type="coiled-coil region" evidence="1">
    <location>
        <begin position="1017"/>
        <end position="1076"/>
    </location>
</feature>
<dbReference type="Gene3D" id="3.40.50.1390">
    <property type="entry name" value="Resolvase, N-terminal catalytic domain"/>
    <property type="match status" value="2"/>
</dbReference>